<gene>
    <name evidence="1" type="ORF">AK812_SmicGene42358</name>
</gene>
<accession>A0A1Q9C3R8</accession>
<evidence type="ECO:0000313" key="1">
    <source>
        <dbReference type="EMBL" id="OLP77564.1"/>
    </source>
</evidence>
<proteinExistence type="predicted"/>
<dbReference type="OrthoDB" id="424118at2759"/>
<sequence>MAEVPPQKRQRMTTASDWNSKVLGSGNCSGVLPHEQVPFVNRHSKVFDLFQVNAAVILKLLDCRCRKVDIDDWRPCRVAVAAQMFGSGKTTLGRNFIKQLKDEKTKTFILGKLTGDDWKKELARAQSADSGYYSLNNCNSMYDVGTVLDYDKFNDRSSTGPVHIAQYIFAKVREHPRAVFVNFDEIGDLQLKVRELRGAVQRVWELMLKCDGDMPRIYFYLSGKSVPLTAIGGEGSAVGTKWIILDLLQEEHIQSIVNTAISALLCPSVAEIQGLSAALQEWTGGIPRLMVYSLRVLHHLLDEGKAFGTAEQAMEAVFEILKEEQAVASEVFLAKKDERETILPVGSAEHALDLLLGRLNVYISKPEQPIKGMSDAFYISHMKMVDKFVRKRYASDCRVQLFLGDEGTRAKAEDLLEHMVAQRIVVQACRSLPSWGDVMKPLLQGTRAEQLEAKLDQGCPLSSFPKVTTSTPPLQKDTSPLDQRLLRPVDLAAAMQSLDSGRLYRPGPKSSSADLFIKHSKLTIEVQDKSGVSTGVSFTDVCQEVGKCIQQGSVLWVLVALRLNESLKHWVGEARPLVLESGFYQEEKLADGGPGGLLCRFRSKGRWQKRIENGEWHDVTAKKQPEGKGEELQVRQELQLVIPHPNHVKAFLGDSDFEIVEKLAKNPGDRMVDIPFLSRFYNFQKPHVQGFQDALEVKLKFQEEHLVP</sequence>
<name>A0A1Q9C3R8_SYMMI</name>
<protein>
    <submittedName>
        <fullName evidence="1">Uncharacterized protein</fullName>
    </submittedName>
</protein>
<organism evidence="1 2">
    <name type="scientific">Symbiodinium microadriaticum</name>
    <name type="common">Dinoflagellate</name>
    <name type="synonym">Zooxanthella microadriatica</name>
    <dbReference type="NCBI Taxonomy" id="2951"/>
    <lineage>
        <taxon>Eukaryota</taxon>
        <taxon>Sar</taxon>
        <taxon>Alveolata</taxon>
        <taxon>Dinophyceae</taxon>
        <taxon>Suessiales</taxon>
        <taxon>Symbiodiniaceae</taxon>
        <taxon>Symbiodinium</taxon>
    </lineage>
</organism>
<dbReference type="EMBL" id="LSRX01001743">
    <property type="protein sequence ID" value="OLP77564.1"/>
    <property type="molecule type" value="Genomic_DNA"/>
</dbReference>
<reference evidence="1 2" key="1">
    <citation type="submission" date="2016-02" db="EMBL/GenBank/DDBJ databases">
        <title>Genome analysis of coral dinoflagellate symbionts highlights evolutionary adaptations to a symbiotic lifestyle.</title>
        <authorList>
            <person name="Aranda M."/>
            <person name="Li Y."/>
            <person name="Liew Y.J."/>
            <person name="Baumgarten S."/>
            <person name="Simakov O."/>
            <person name="Wilson M."/>
            <person name="Piel J."/>
            <person name="Ashoor H."/>
            <person name="Bougouffa S."/>
            <person name="Bajic V.B."/>
            <person name="Ryu T."/>
            <person name="Ravasi T."/>
            <person name="Bayer T."/>
            <person name="Micklem G."/>
            <person name="Kim H."/>
            <person name="Bhak J."/>
            <person name="Lajeunesse T.C."/>
            <person name="Voolstra C.R."/>
        </authorList>
    </citation>
    <scope>NUCLEOTIDE SEQUENCE [LARGE SCALE GENOMIC DNA]</scope>
    <source>
        <strain evidence="1 2">CCMP2467</strain>
    </source>
</reference>
<dbReference type="Proteomes" id="UP000186817">
    <property type="component" value="Unassembled WGS sequence"/>
</dbReference>
<dbReference type="AlphaFoldDB" id="A0A1Q9C3R8"/>
<keyword evidence="2" id="KW-1185">Reference proteome</keyword>
<evidence type="ECO:0000313" key="2">
    <source>
        <dbReference type="Proteomes" id="UP000186817"/>
    </source>
</evidence>
<comment type="caution">
    <text evidence="1">The sequence shown here is derived from an EMBL/GenBank/DDBJ whole genome shotgun (WGS) entry which is preliminary data.</text>
</comment>